<name>A0AAX4NG75_9ARCH</name>
<keyword evidence="1" id="KW-0812">Transmembrane</keyword>
<evidence type="ECO:0000256" key="1">
    <source>
        <dbReference type="SAM" id="Phobius"/>
    </source>
</evidence>
<dbReference type="KEGG" id="omr:OXIME_000508"/>
<keyword evidence="3" id="KW-1185">Reference proteome</keyword>
<dbReference type="RefSeq" id="WP_393971919.1">
    <property type="nucleotide sequence ID" value="NZ_CP133772.1"/>
</dbReference>
<sequence>MEQNVIIYDDKCYFCSLSVKFLKKMDFLHILKPVPMSSTDPVSFNLSAERLNEAVLVIIGHGGKRLKGFKAISYCALTSPPLFPLFLLMLILRLSGNGDRVYNKIASNRYLISGIIRKRIDL</sequence>
<organism evidence="2 3">
    <name type="scientific">Oxyplasma meridianum</name>
    <dbReference type="NCBI Taxonomy" id="3073602"/>
    <lineage>
        <taxon>Archaea</taxon>
        <taxon>Methanobacteriati</taxon>
        <taxon>Thermoplasmatota</taxon>
        <taxon>Thermoplasmata</taxon>
        <taxon>Thermoplasmatales</taxon>
        <taxon>Thermoplasmataceae</taxon>
        <taxon>Oxyplasma</taxon>
    </lineage>
</organism>
<proteinExistence type="predicted"/>
<dbReference type="Pfam" id="PF04134">
    <property type="entry name" value="DCC1-like"/>
    <property type="match status" value="1"/>
</dbReference>
<keyword evidence="1" id="KW-1133">Transmembrane helix</keyword>
<reference evidence="2 3" key="1">
    <citation type="submission" date="2023-09" db="EMBL/GenBank/DDBJ databases">
        <authorList>
            <person name="Golyshina O.V."/>
            <person name="Lunev E.A."/>
            <person name="Bargiela R."/>
            <person name="Gaines M.C."/>
            <person name="Daum B."/>
            <person name="Bale N.J."/>
            <person name="Koenen M."/>
            <person name="Sinninghe Damst J.S."/>
            <person name="Yakimov M."/>
            <person name="Golyshin P.N."/>
        </authorList>
    </citation>
    <scope>NUCLEOTIDE SEQUENCE [LARGE SCALE GENOMIC DNA]</scope>
    <source>
        <strain evidence="2 3">M1</strain>
    </source>
</reference>
<gene>
    <name evidence="2" type="ORF">OXIME_000508</name>
</gene>
<dbReference type="InterPro" id="IPR007263">
    <property type="entry name" value="DCC1-like"/>
</dbReference>
<dbReference type="AlphaFoldDB" id="A0AAX4NG75"/>
<evidence type="ECO:0000313" key="3">
    <source>
        <dbReference type="Proteomes" id="UP001451606"/>
    </source>
</evidence>
<evidence type="ECO:0000313" key="2">
    <source>
        <dbReference type="EMBL" id="WYX99962.1"/>
    </source>
</evidence>
<dbReference type="Proteomes" id="UP001451606">
    <property type="component" value="Chromosome"/>
</dbReference>
<dbReference type="GO" id="GO:0015035">
    <property type="term" value="F:protein-disulfide reductase activity"/>
    <property type="evidence" value="ECO:0007669"/>
    <property type="project" value="InterPro"/>
</dbReference>
<dbReference type="GeneID" id="95967235"/>
<feature type="transmembrane region" description="Helical" evidence="1">
    <location>
        <begin position="71"/>
        <end position="92"/>
    </location>
</feature>
<accession>A0AAX4NG75</accession>
<protein>
    <submittedName>
        <fullName evidence="2">DCC1-like thiol-disulfide oxidoreductase family protein</fullName>
    </submittedName>
</protein>
<dbReference type="EMBL" id="CP133772">
    <property type="protein sequence ID" value="WYX99962.1"/>
    <property type="molecule type" value="Genomic_DNA"/>
</dbReference>
<keyword evidence="1" id="KW-0472">Membrane</keyword>